<comment type="caution">
    <text evidence="8">The sequence shown here is derived from an EMBL/GenBank/DDBJ whole genome shotgun (WGS) entry which is preliminary data.</text>
</comment>
<dbReference type="Pfam" id="PF20684">
    <property type="entry name" value="Fung_rhodopsin"/>
    <property type="match status" value="1"/>
</dbReference>
<organism evidence="8 9">
    <name type="scientific">Aspergillus pseudoustus</name>
    <dbReference type="NCBI Taxonomy" id="1810923"/>
    <lineage>
        <taxon>Eukaryota</taxon>
        <taxon>Fungi</taxon>
        <taxon>Dikarya</taxon>
        <taxon>Ascomycota</taxon>
        <taxon>Pezizomycotina</taxon>
        <taxon>Eurotiomycetes</taxon>
        <taxon>Eurotiomycetidae</taxon>
        <taxon>Eurotiales</taxon>
        <taxon>Aspergillaceae</taxon>
        <taxon>Aspergillus</taxon>
        <taxon>Aspergillus subgen. Nidulantes</taxon>
    </lineage>
</organism>
<proteinExistence type="inferred from homology"/>
<feature type="transmembrane region" description="Helical" evidence="6">
    <location>
        <begin position="86"/>
        <end position="108"/>
    </location>
</feature>
<gene>
    <name evidence="8" type="ORF">BJY01DRAFT_246954</name>
</gene>
<evidence type="ECO:0000256" key="2">
    <source>
        <dbReference type="ARBA" id="ARBA00022692"/>
    </source>
</evidence>
<evidence type="ECO:0000259" key="7">
    <source>
        <dbReference type="Pfam" id="PF20684"/>
    </source>
</evidence>
<evidence type="ECO:0000256" key="1">
    <source>
        <dbReference type="ARBA" id="ARBA00004141"/>
    </source>
</evidence>
<evidence type="ECO:0000256" key="4">
    <source>
        <dbReference type="ARBA" id="ARBA00023136"/>
    </source>
</evidence>
<dbReference type="PANTHER" id="PTHR33048">
    <property type="entry name" value="PTH11-LIKE INTEGRAL MEMBRANE PROTEIN (AFU_ORTHOLOGUE AFUA_5G11245)"/>
    <property type="match status" value="1"/>
</dbReference>
<keyword evidence="2 6" id="KW-0812">Transmembrane</keyword>
<feature type="domain" description="Rhodopsin" evidence="7">
    <location>
        <begin position="35"/>
        <end position="218"/>
    </location>
</feature>
<keyword evidence="4 6" id="KW-0472">Membrane</keyword>
<dbReference type="InterPro" id="IPR052337">
    <property type="entry name" value="SAT4-like"/>
</dbReference>
<feature type="transmembrane region" description="Helical" evidence="6">
    <location>
        <begin position="200"/>
        <end position="222"/>
    </location>
</feature>
<protein>
    <recommendedName>
        <fullName evidence="7">Rhodopsin domain-containing protein</fullName>
    </recommendedName>
</protein>
<dbReference type="InterPro" id="IPR049326">
    <property type="entry name" value="Rhodopsin_dom_fungi"/>
</dbReference>
<feature type="transmembrane region" description="Helical" evidence="6">
    <location>
        <begin position="167"/>
        <end position="188"/>
    </location>
</feature>
<feature type="transmembrane region" description="Helical" evidence="6">
    <location>
        <begin position="115"/>
        <end position="137"/>
    </location>
</feature>
<keyword evidence="9" id="KW-1185">Reference proteome</keyword>
<evidence type="ECO:0000313" key="8">
    <source>
        <dbReference type="EMBL" id="KAL2847180.1"/>
    </source>
</evidence>
<evidence type="ECO:0000256" key="6">
    <source>
        <dbReference type="SAM" id="Phobius"/>
    </source>
</evidence>
<keyword evidence="3 6" id="KW-1133">Transmembrane helix</keyword>
<dbReference type="EMBL" id="JBFXLU010000058">
    <property type="protein sequence ID" value="KAL2847180.1"/>
    <property type="molecule type" value="Genomic_DNA"/>
</dbReference>
<name>A0ABR4K4D2_9EURO</name>
<evidence type="ECO:0000313" key="9">
    <source>
        <dbReference type="Proteomes" id="UP001610446"/>
    </source>
</evidence>
<sequence length="228" mass="25243">MADSQLHDVEQNTLGMDLIIIGSIFVGLVWPAFALRWWARKLIHGWGWDDNAILCATILFTVYTAVAMACAVLLSRSATTLLLTSVVLYIMTMFSLKASLGAFFLRICIRRSQRIVIYISLLLMTIITLLYTGIVIFQCGAPQHAIGHFYNHNISCVAGSVLQGLGYAHGVTNALTDINFLFLGIWTLQQSQMRPRDKALVGLILSVGTMYVPPSVLCRNVYKGKSLI</sequence>
<dbReference type="PANTHER" id="PTHR33048:SF96">
    <property type="entry name" value="INTEGRAL MEMBRANE PROTEIN"/>
    <property type="match status" value="1"/>
</dbReference>
<evidence type="ECO:0000256" key="3">
    <source>
        <dbReference type="ARBA" id="ARBA00022989"/>
    </source>
</evidence>
<accession>A0ABR4K4D2</accession>
<reference evidence="8 9" key="1">
    <citation type="submission" date="2024-07" db="EMBL/GenBank/DDBJ databases">
        <title>Section-level genome sequencing and comparative genomics of Aspergillus sections Usti and Cavernicolus.</title>
        <authorList>
            <consortium name="Lawrence Berkeley National Laboratory"/>
            <person name="Nybo J.L."/>
            <person name="Vesth T.C."/>
            <person name="Theobald S."/>
            <person name="Frisvad J.C."/>
            <person name="Larsen T.O."/>
            <person name="Kjaerboelling I."/>
            <person name="Rothschild-Mancinelli K."/>
            <person name="Lyhne E.K."/>
            <person name="Kogle M.E."/>
            <person name="Barry K."/>
            <person name="Clum A."/>
            <person name="Na H."/>
            <person name="Ledsgaard L."/>
            <person name="Lin J."/>
            <person name="Lipzen A."/>
            <person name="Kuo A."/>
            <person name="Riley R."/>
            <person name="Mondo S."/>
            <person name="Labutti K."/>
            <person name="Haridas S."/>
            <person name="Pangalinan J."/>
            <person name="Salamov A.A."/>
            <person name="Simmons B.A."/>
            <person name="Magnuson J.K."/>
            <person name="Chen J."/>
            <person name="Drula E."/>
            <person name="Henrissat B."/>
            <person name="Wiebenga A."/>
            <person name="Lubbers R.J."/>
            <person name="Gomes A.C."/>
            <person name="Makela M.R."/>
            <person name="Stajich J."/>
            <person name="Grigoriev I.V."/>
            <person name="Mortensen U.H."/>
            <person name="De Vries R.P."/>
            <person name="Baker S.E."/>
            <person name="Andersen M.R."/>
        </authorList>
    </citation>
    <scope>NUCLEOTIDE SEQUENCE [LARGE SCALE GENOMIC DNA]</scope>
    <source>
        <strain evidence="8 9">CBS 123904</strain>
    </source>
</reference>
<evidence type="ECO:0000256" key="5">
    <source>
        <dbReference type="ARBA" id="ARBA00038359"/>
    </source>
</evidence>
<comment type="similarity">
    <text evidence="5">Belongs to the SAT4 family.</text>
</comment>
<feature type="transmembrane region" description="Helical" evidence="6">
    <location>
        <begin position="18"/>
        <end position="39"/>
    </location>
</feature>
<feature type="transmembrane region" description="Helical" evidence="6">
    <location>
        <begin position="51"/>
        <end position="74"/>
    </location>
</feature>
<dbReference type="Proteomes" id="UP001610446">
    <property type="component" value="Unassembled WGS sequence"/>
</dbReference>
<comment type="subcellular location">
    <subcellularLocation>
        <location evidence="1">Membrane</location>
        <topology evidence="1">Multi-pass membrane protein</topology>
    </subcellularLocation>
</comment>